<dbReference type="PATRIC" id="fig|797209.4.peg.807"/>
<protein>
    <submittedName>
        <fullName evidence="2">Uncharacterized protein</fullName>
    </submittedName>
</protein>
<evidence type="ECO:0000313" key="4">
    <source>
        <dbReference type="Proteomes" id="UP000003751"/>
    </source>
</evidence>
<organism evidence="2 4">
    <name type="scientific">Haladaptatus paucihalophilus DX253</name>
    <dbReference type="NCBI Taxonomy" id="797209"/>
    <lineage>
        <taxon>Archaea</taxon>
        <taxon>Methanobacteriati</taxon>
        <taxon>Methanobacteriota</taxon>
        <taxon>Stenosarchaea group</taxon>
        <taxon>Halobacteria</taxon>
        <taxon>Halobacteriales</taxon>
        <taxon>Haladaptataceae</taxon>
        <taxon>Haladaptatus</taxon>
    </lineage>
</organism>
<dbReference type="Proteomes" id="UP000184203">
    <property type="component" value="Unassembled WGS sequence"/>
</dbReference>
<name>E7QPX4_HALPU</name>
<dbReference type="AlphaFoldDB" id="E7QPX4"/>
<sequence length="69" mass="7719">MSDNEPSSEKRIAIKQVGLRFRGIDADDVDKELLGSIHAVLDEQELPVSSISVEPREPFVPRRTGPHRP</sequence>
<reference evidence="3" key="2">
    <citation type="submission" date="2016-11" db="EMBL/GenBank/DDBJ databases">
        <authorList>
            <person name="Jaros S."/>
            <person name="Januszkiewicz K."/>
            <person name="Wedrychowicz H."/>
        </authorList>
    </citation>
    <scope>NUCLEOTIDE SEQUENCE [LARGE SCALE GENOMIC DNA]</scope>
    <source>
        <strain evidence="3">DX253</strain>
    </source>
</reference>
<proteinExistence type="predicted"/>
<accession>E7QPX4</accession>
<gene>
    <name evidence="3" type="ORF">SAMN05444342_4438</name>
    <name evidence="2" type="ORF">ZOD2009_04102</name>
</gene>
<evidence type="ECO:0000256" key="1">
    <source>
        <dbReference type="SAM" id="MobiDB-lite"/>
    </source>
</evidence>
<reference evidence="2 4" key="1">
    <citation type="journal article" date="2014" name="ISME J.">
        <title>Trehalose/2-sulfotrehalose biosynthesis and glycine-betaine uptake are widely spread mechanisms for osmoadaptation in the Halobacteriales.</title>
        <authorList>
            <person name="Youssef N.H."/>
            <person name="Savage-Ashlock K.N."/>
            <person name="McCully A.L."/>
            <person name="Luedtke B."/>
            <person name="Shaw E.I."/>
            <person name="Hoff W.D."/>
            <person name="Elshahed M.S."/>
        </authorList>
    </citation>
    <scope>NUCLEOTIDE SEQUENCE [LARGE SCALE GENOMIC DNA]</scope>
    <source>
        <strain evidence="2 4">DX253</strain>
    </source>
</reference>
<reference evidence="5" key="3">
    <citation type="submission" date="2016-11" db="EMBL/GenBank/DDBJ databases">
        <authorList>
            <person name="Varghese N."/>
            <person name="Submissions S."/>
        </authorList>
    </citation>
    <scope>NUCLEOTIDE SEQUENCE [LARGE SCALE GENOMIC DNA]</scope>
    <source>
        <strain evidence="5">DX253</strain>
    </source>
</reference>
<dbReference type="RefSeq" id="WP_007977303.1">
    <property type="nucleotide sequence ID" value="NZ_AEMG01000004.1"/>
</dbReference>
<keyword evidence="5" id="KW-1185">Reference proteome</keyword>
<dbReference type="EMBL" id="FRAN01000012">
    <property type="protein sequence ID" value="SHL69694.1"/>
    <property type="molecule type" value="Genomic_DNA"/>
</dbReference>
<evidence type="ECO:0000313" key="3">
    <source>
        <dbReference type="EMBL" id="SHL69694.1"/>
    </source>
</evidence>
<evidence type="ECO:0000313" key="2">
    <source>
        <dbReference type="EMBL" id="EFW93014.1"/>
    </source>
</evidence>
<dbReference type="Proteomes" id="UP000003751">
    <property type="component" value="Unassembled WGS sequence"/>
</dbReference>
<dbReference type="EMBL" id="AEMG01000004">
    <property type="protein sequence ID" value="EFW93014.1"/>
    <property type="molecule type" value="Genomic_DNA"/>
</dbReference>
<evidence type="ECO:0000313" key="5">
    <source>
        <dbReference type="Proteomes" id="UP000184203"/>
    </source>
</evidence>
<feature type="region of interest" description="Disordered" evidence="1">
    <location>
        <begin position="50"/>
        <end position="69"/>
    </location>
</feature>